<sequence length="436" mass="50809">MEVLYEISTEVPRALSDDDWHFYLNLQDIREEQQIRHNRGEMVYAPGFHTYFDIRGQYFRRTKQSVAIIDSCAKSFMSSHDIAFMSGEEDCGHDIYKHFHSMLGFVKGNENPSIDGYLLLPDIATLNIWSQIQRLHDANWFSRCPFPVSIVNLLADDRLARYIKRYWLFLCGPKRVHGGEDEDDFSQLYNELDAYSDSGSERSNSDSSTSEEEGFTPHPFIPTISSRSIRDNLNKDVRDVLFDIDVKLFEMRKCNLEEVVYISGSAPRLLDGPLTNYKAVVICTSYDFQPWSSSLSAARADRLTPFRIPLDRYVKWERGQKVMPVDVTANIIRTVYSNDGDWKSAILENVPEYHFTKDRPTSKRHERSAINIERLNRLKALEEAMLEMDRRRIDALEKSKPRKAFANEQPGSRKRIYEHRYSREERRARTGSQKPS</sequence>
<gene>
    <name evidence="6" type="ORF">TCNE_LOCUS9767</name>
</gene>
<organism evidence="7 8">
    <name type="scientific">Toxocara canis</name>
    <name type="common">Canine roundworm</name>
    <dbReference type="NCBI Taxonomy" id="6265"/>
    <lineage>
        <taxon>Eukaryota</taxon>
        <taxon>Metazoa</taxon>
        <taxon>Ecdysozoa</taxon>
        <taxon>Nematoda</taxon>
        <taxon>Chromadorea</taxon>
        <taxon>Rhabditida</taxon>
        <taxon>Spirurina</taxon>
        <taxon>Ascaridomorpha</taxon>
        <taxon>Ascaridoidea</taxon>
        <taxon>Toxocaridae</taxon>
        <taxon>Toxocara</taxon>
    </lineage>
</organism>
<dbReference type="AlphaFoldDB" id="A0A183UMP7"/>
<dbReference type="PROSITE" id="PS51675">
    <property type="entry name" value="SAM_MT_TRM10"/>
    <property type="match status" value="1"/>
</dbReference>
<evidence type="ECO:0000313" key="6">
    <source>
        <dbReference type="EMBL" id="VDM41088.1"/>
    </source>
</evidence>
<protein>
    <submittedName>
        <fullName evidence="8">SAM-dependent MTase TRM10-type domain-containing protein</fullName>
    </submittedName>
</protein>
<dbReference type="PANTHER" id="PTHR13563:SF12">
    <property type="entry name" value="PROTEIN CBG09110"/>
    <property type="match status" value="1"/>
</dbReference>
<keyword evidence="2" id="KW-0808">Transferase</keyword>
<evidence type="ECO:0000256" key="2">
    <source>
        <dbReference type="ARBA" id="ARBA00022679"/>
    </source>
</evidence>
<dbReference type="InterPro" id="IPR028564">
    <property type="entry name" value="MT_TRM10-typ"/>
</dbReference>
<dbReference type="EMBL" id="UYWY01020276">
    <property type="protein sequence ID" value="VDM41088.1"/>
    <property type="molecule type" value="Genomic_DNA"/>
</dbReference>
<keyword evidence="3" id="KW-0949">S-adenosyl-L-methionine</keyword>
<dbReference type="GO" id="GO:0070131">
    <property type="term" value="P:positive regulation of mitochondrial translation"/>
    <property type="evidence" value="ECO:0007669"/>
    <property type="project" value="TreeGrafter"/>
</dbReference>
<evidence type="ECO:0000256" key="4">
    <source>
        <dbReference type="SAM" id="MobiDB-lite"/>
    </source>
</evidence>
<proteinExistence type="predicted"/>
<feature type="compositionally biased region" description="Basic and acidic residues" evidence="4">
    <location>
        <begin position="418"/>
        <end position="428"/>
    </location>
</feature>
<dbReference type="GO" id="GO:0005739">
    <property type="term" value="C:mitochondrion"/>
    <property type="evidence" value="ECO:0007669"/>
    <property type="project" value="TreeGrafter"/>
</dbReference>
<dbReference type="Gene3D" id="3.40.1280.30">
    <property type="match status" value="1"/>
</dbReference>
<feature type="region of interest" description="Disordered" evidence="4">
    <location>
        <begin position="196"/>
        <end position="223"/>
    </location>
</feature>
<accession>A0A183UMP7</accession>
<reference evidence="6 7" key="2">
    <citation type="submission" date="2018-11" db="EMBL/GenBank/DDBJ databases">
        <authorList>
            <consortium name="Pathogen Informatics"/>
        </authorList>
    </citation>
    <scope>NUCLEOTIDE SEQUENCE [LARGE SCALE GENOMIC DNA]</scope>
</reference>
<evidence type="ECO:0000313" key="8">
    <source>
        <dbReference type="WBParaSite" id="TCNE_0000976701-mRNA-1"/>
    </source>
</evidence>
<dbReference type="Proteomes" id="UP000050794">
    <property type="component" value="Unassembled WGS sequence"/>
</dbReference>
<dbReference type="InterPro" id="IPR038459">
    <property type="entry name" value="MT_TRM10-typ_sf"/>
</dbReference>
<feature type="domain" description="SAM-dependent MTase TRM10-type" evidence="5">
    <location>
        <begin position="94"/>
        <end position="357"/>
    </location>
</feature>
<dbReference type="GO" id="GO:0097745">
    <property type="term" value="P:mitochondrial tRNA 5'-end processing"/>
    <property type="evidence" value="ECO:0007669"/>
    <property type="project" value="TreeGrafter"/>
</dbReference>
<name>A0A183UMP7_TOXCA</name>
<dbReference type="PANTHER" id="PTHR13563">
    <property type="entry name" value="TRNA (GUANINE-9-) METHYLTRANSFERASE"/>
    <property type="match status" value="1"/>
</dbReference>
<dbReference type="GO" id="GO:0008168">
    <property type="term" value="F:methyltransferase activity"/>
    <property type="evidence" value="ECO:0007669"/>
    <property type="project" value="UniProtKB-KW"/>
</dbReference>
<evidence type="ECO:0000256" key="3">
    <source>
        <dbReference type="ARBA" id="ARBA00022691"/>
    </source>
</evidence>
<keyword evidence="7" id="KW-1185">Reference proteome</keyword>
<evidence type="ECO:0000313" key="7">
    <source>
        <dbReference type="Proteomes" id="UP000050794"/>
    </source>
</evidence>
<feature type="region of interest" description="Disordered" evidence="4">
    <location>
        <begin position="397"/>
        <end position="436"/>
    </location>
</feature>
<keyword evidence="1" id="KW-0489">Methyltransferase</keyword>
<dbReference type="InterPro" id="IPR007356">
    <property type="entry name" value="tRNA_m1G_MeTrfase_euk"/>
</dbReference>
<evidence type="ECO:0000259" key="5">
    <source>
        <dbReference type="PROSITE" id="PS51675"/>
    </source>
</evidence>
<evidence type="ECO:0000256" key="1">
    <source>
        <dbReference type="ARBA" id="ARBA00022603"/>
    </source>
</evidence>
<dbReference type="WBParaSite" id="TCNE_0000976701-mRNA-1">
    <property type="protein sequence ID" value="TCNE_0000976701-mRNA-1"/>
    <property type="gene ID" value="TCNE_0000976701"/>
</dbReference>
<dbReference type="GO" id="GO:0000049">
    <property type="term" value="F:tRNA binding"/>
    <property type="evidence" value="ECO:0007669"/>
    <property type="project" value="TreeGrafter"/>
</dbReference>
<reference evidence="8" key="1">
    <citation type="submission" date="2016-06" db="UniProtKB">
        <authorList>
            <consortium name="WormBaseParasite"/>
        </authorList>
    </citation>
    <scope>IDENTIFICATION</scope>
</reference>
<dbReference type="GO" id="GO:0005654">
    <property type="term" value="C:nucleoplasm"/>
    <property type="evidence" value="ECO:0007669"/>
    <property type="project" value="TreeGrafter"/>
</dbReference>
<dbReference type="GO" id="GO:0032259">
    <property type="term" value="P:methylation"/>
    <property type="evidence" value="ECO:0007669"/>
    <property type="project" value="UniProtKB-KW"/>
</dbReference>